<keyword evidence="1" id="KW-1133">Transmembrane helix</keyword>
<protein>
    <submittedName>
        <fullName evidence="2">Uncharacterized protein</fullName>
    </submittedName>
</protein>
<dbReference type="Proteomes" id="UP000808337">
    <property type="component" value="Unassembled WGS sequence"/>
</dbReference>
<dbReference type="EMBL" id="JADKGY010000025">
    <property type="protein sequence ID" value="MBK9983771.1"/>
    <property type="molecule type" value="Genomic_DNA"/>
</dbReference>
<dbReference type="AlphaFoldDB" id="A0A9D7XR75"/>
<keyword evidence="1" id="KW-0472">Membrane</keyword>
<feature type="transmembrane region" description="Helical" evidence="1">
    <location>
        <begin position="73"/>
        <end position="92"/>
    </location>
</feature>
<evidence type="ECO:0000313" key="3">
    <source>
        <dbReference type="Proteomes" id="UP000808337"/>
    </source>
</evidence>
<sequence>MLSFPQFSSPEEKYKYDESLKVLQEDNRVTLPADTEEVFAEEQNFDQAWVWLLLGVVTLGVFVSLVMAGQWGLIMLLAGAVLVSSMTLMASFKLYTKIDSEGVHYHANPFQWKNKTIRWDEIDQIYVRKYSPLLEYGGWGIRYGRSGWAYIAKGNQGIQMVLKNGKKILLGTQQGEEVTRLLEHRSLTV</sequence>
<accession>A0A9D7XR75</accession>
<proteinExistence type="predicted"/>
<evidence type="ECO:0000256" key="1">
    <source>
        <dbReference type="SAM" id="Phobius"/>
    </source>
</evidence>
<keyword evidence="1" id="KW-0812">Transmembrane</keyword>
<gene>
    <name evidence="2" type="ORF">IPP15_15605</name>
</gene>
<organism evidence="2 3">
    <name type="scientific">Candidatus Opimibacter skivensis</name>
    <dbReference type="NCBI Taxonomy" id="2982028"/>
    <lineage>
        <taxon>Bacteria</taxon>
        <taxon>Pseudomonadati</taxon>
        <taxon>Bacteroidota</taxon>
        <taxon>Saprospiria</taxon>
        <taxon>Saprospirales</taxon>
        <taxon>Saprospiraceae</taxon>
        <taxon>Candidatus Opimibacter</taxon>
    </lineage>
</organism>
<comment type="caution">
    <text evidence="2">The sequence shown here is derived from an EMBL/GenBank/DDBJ whole genome shotgun (WGS) entry which is preliminary data.</text>
</comment>
<evidence type="ECO:0000313" key="2">
    <source>
        <dbReference type="EMBL" id="MBK9983771.1"/>
    </source>
</evidence>
<feature type="transmembrane region" description="Helical" evidence="1">
    <location>
        <begin position="48"/>
        <end position="67"/>
    </location>
</feature>
<name>A0A9D7XR75_9BACT</name>
<reference evidence="2 3" key="1">
    <citation type="submission" date="2020-10" db="EMBL/GenBank/DDBJ databases">
        <title>Connecting structure to function with the recovery of over 1000 high-quality activated sludge metagenome-assembled genomes encoding full-length rRNA genes using long-read sequencing.</title>
        <authorList>
            <person name="Singleton C.M."/>
            <person name="Petriglieri F."/>
            <person name="Kristensen J.M."/>
            <person name="Kirkegaard R.H."/>
            <person name="Michaelsen T.Y."/>
            <person name="Andersen M.H."/>
            <person name="Karst S.M."/>
            <person name="Dueholm M.S."/>
            <person name="Nielsen P.H."/>
            <person name="Albertsen M."/>
        </authorList>
    </citation>
    <scope>NUCLEOTIDE SEQUENCE [LARGE SCALE GENOMIC DNA]</scope>
    <source>
        <strain evidence="2">Ribe_18-Q3-R11-54_MAXAC.273</strain>
    </source>
</reference>